<gene>
    <name evidence="1" type="ORF">SAMN05660964_00794</name>
</gene>
<keyword evidence="2" id="KW-1185">Reference proteome</keyword>
<proteinExistence type="predicted"/>
<dbReference type="STRING" id="525918.SAMN05660964_00794"/>
<accession>A0A1H3Y1U7</accession>
<dbReference type="RefSeq" id="WP_093065642.1">
    <property type="nucleotide sequence ID" value="NZ_FNQP01000004.1"/>
</dbReference>
<evidence type="ECO:0000313" key="2">
    <source>
        <dbReference type="Proteomes" id="UP000199397"/>
    </source>
</evidence>
<reference evidence="1 2" key="1">
    <citation type="submission" date="2016-10" db="EMBL/GenBank/DDBJ databases">
        <authorList>
            <person name="de Groot N.N."/>
        </authorList>
    </citation>
    <scope>NUCLEOTIDE SEQUENCE [LARGE SCALE GENOMIC DNA]</scope>
    <source>
        <strain evidence="1 2">DSM 21228</strain>
    </source>
</reference>
<protein>
    <submittedName>
        <fullName evidence="1">Uncharacterized protein</fullName>
    </submittedName>
</protein>
<sequence length="78" mass="9132">MPYYVFNITQPNPMIKNLDLQQACETYPEARELARSLRAQQEPGDKTIVKIVFAASQLEAEENLHEVREKPILMEWEK</sequence>
<organism evidence="1 2">
    <name type="scientific">Thiothrix caldifontis</name>
    <dbReference type="NCBI Taxonomy" id="525918"/>
    <lineage>
        <taxon>Bacteria</taxon>
        <taxon>Pseudomonadati</taxon>
        <taxon>Pseudomonadota</taxon>
        <taxon>Gammaproteobacteria</taxon>
        <taxon>Thiotrichales</taxon>
        <taxon>Thiotrichaceae</taxon>
        <taxon>Thiothrix</taxon>
    </lineage>
</organism>
<dbReference type="Proteomes" id="UP000199397">
    <property type="component" value="Unassembled WGS sequence"/>
</dbReference>
<dbReference type="AlphaFoldDB" id="A0A1H3Y1U7"/>
<name>A0A1H3Y1U7_9GAMM</name>
<dbReference type="OrthoDB" id="5771673at2"/>
<dbReference type="EMBL" id="FNQP01000004">
    <property type="protein sequence ID" value="SEA05629.1"/>
    <property type="molecule type" value="Genomic_DNA"/>
</dbReference>
<evidence type="ECO:0000313" key="1">
    <source>
        <dbReference type="EMBL" id="SEA05629.1"/>
    </source>
</evidence>